<accession>A0A422MXE3</accession>
<dbReference type="OMA" id="YHRQDER"/>
<feature type="region of interest" description="Disordered" evidence="1">
    <location>
        <begin position="274"/>
        <end position="304"/>
    </location>
</feature>
<feature type="region of interest" description="Disordered" evidence="1">
    <location>
        <begin position="43"/>
        <end position="166"/>
    </location>
</feature>
<dbReference type="OrthoDB" id="250275at2759"/>
<dbReference type="GeneID" id="40333021"/>
<evidence type="ECO:0000256" key="1">
    <source>
        <dbReference type="SAM" id="MobiDB-lite"/>
    </source>
</evidence>
<dbReference type="EMBL" id="MKGL01000515">
    <property type="protein sequence ID" value="RNE97873.1"/>
    <property type="molecule type" value="Genomic_DNA"/>
</dbReference>
<feature type="compositionally biased region" description="Basic and acidic residues" evidence="1">
    <location>
        <begin position="274"/>
        <end position="290"/>
    </location>
</feature>
<evidence type="ECO:0000313" key="2">
    <source>
        <dbReference type="EMBL" id="RNE97873.1"/>
    </source>
</evidence>
<gene>
    <name evidence="2" type="ORF">TraAM80_09088</name>
</gene>
<comment type="caution">
    <text evidence="2">The sequence shown here is derived from an EMBL/GenBank/DDBJ whole genome shotgun (WGS) entry which is preliminary data.</text>
</comment>
<feature type="region of interest" description="Disordered" evidence="1">
    <location>
        <begin position="191"/>
        <end position="242"/>
    </location>
</feature>
<reference evidence="2 3" key="1">
    <citation type="journal article" date="2018" name="BMC Genomics">
        <title>Genomic comparison of Trypanosoma conorhini and Trypanosoma rangeli to Trypanosoma cruzi strains of high and low virulence.</title>
        <authorList>
            <person name="Bradwell K.R."/>
            <person name="Koparde V.N."/>
            <person name="Matveyev A.V."/>
            <person name="Serrano M.G."/>
            <person name="Alves J.M."/>
            <person name="Parikh H."/>
            <person name="Huang B."/>
            <person name="Lee V."/>
            <person name="Espinosa-Alvarez O."/>
            <person name="Ortiz P.A."/>
            <person name="Costa-Martins A.G."/>
            <person name="Teixeira M.M."/>
            <person name="Buck G.A."/>
        </authorList>
    </citation>
    <scope>NUCLEOTIDE SEQUENCE [LARGE SCALE GENOMIC DNA]</scope>
    <source>
        <strain evidence="2 3">AM80</strain>
    </source>
</reference>
<feature type="compositionally biased region" description="Basic residues" evidence="1">
    <location>
        <begin position="82"/>
        <end position="96"/>
    </location>
</feature>
<proteinExistence type="predicted"/>
<dbReference type="VEuPathDB" id="TriTrypDB:TRSC58_07201"/>
<evidence type="ECO:0000313" key="3">
    <source>
        <dbReference type="Proteomes" id="UP000283634"/>
    </source>
</evidence>
<organism evidence="2 3">
    <name type="scientific">Trypanosoma rangeli</name>
    <dbReference type="NCBI Taxonomy" id="5698"/>
    <lineage>
        <taxon>Eukaryota</taxon>
        <taxon>Discoba</taxon>
        <taxon>Euglenozoa</taxon>
        <taxon>Kinetoplastea</taxon>
        <taxon>Metakinetoplastina</taxon>
        <taxon>Trypanosomatida</taxon>
        <taxon>Trypanosomatidae</taxon>
        <taxon>Trypanosoma</taxon>
        <taxon>Herpetosoma</taxon>
    </lineage>
</organism>
<dbReference type="RefSeq" id="XP_029234342.1">
    <property type="nucleotide sequence ID" value="XM_029385792.1"/>
</dbReference>
<feature type="compositionally biased region" description="Basic and acidic residues" evidence="1">
    <location>
        <begin position="97"/>
        <end position="109"/>
    </location>
</feature>
<feature type="compositionally biased region" description="Basic and acidic residues" evidence="1">
    <location>
        <begin position="221"/>
        <end position="232"/>
    </location>
</feature>
<protein>
    <submittedName>
        <fullName evidence="2">Uncharacterized protein</fullName>
    </submittedName>
</protein>
<name>A0A422MXE3_TRYRA</name>
<dbReference type="AlphaFoldDB" id="A0A422MXE3"/>
<feature type="compositionally biased region" description="Basic and acidic residues" evidence="1">
    <location>
        <begin position="197"/>
        <end position="213"/>
    </location>
</feature>
<keyword evidence="3" id="KW-1185">Reference proteome</keyword>
<sequence length="400" mass="44589">MSQQGHLGILCVDVSEVLKANERRKVERRENMVLYNGSYLITGPVPLGTPRSSSVARTPSNSVARGSSVNSSVKMSDQTPQWRRRRSSRWRRHKKTSSIDKEDHHHESSGDEAMPPITSPCPARRRKGKRIVEAGHSSVVGPGKQRLPVRASHDRSQSAGSSFSAWRRGQQHYALMDRLDVEPLKPIIATPAALSHNEPHPKQQDPREHDKHPRLSLTQSRQKEREIPRSHDSTSPLSDSAGRGLDCVLESLQWRAWQNSPMSYRPLLNMSRTSDYHRQDERRDLEEDTRSGSPSRVDAPVTAVGGGTTLQTWGSPLSLHKKSAVRHVKAGAEMGLHSCLIRDSRGTERVVLLGVVPTLPRPVAQFPPVTRGMAAGRTLPPAVRRAARVVAEPTRRPKRF</sequence>
<feature type="compositionally biased region" description="Polar residues" evidence="1">
    <location>
        <begin position="50"/>
        <end position="81"/>
    </location>
</feature>
<dbReference type="Proteomes" id="UP000283634">
    <property type="component" value="Unassembled WGS sequence"/>
</dbReference>